<dbReference type="AlphaFoldDB" id="A0A6L2N764"/>
<accession>A0A6L2N764</accession>
<dbReference type="GO" id="GO:0003677">
    <property type="term" value="F:DNA binding"/>
    <property type="evidence" value="ECO:0007669"/>
    <property type="project" value="UniProtKB-KW"/>
</dbReference>
<keyword evidence="2" id="KW-0238">DNA-binding</keyword>
<comment type="caution">
    <text evidence="2">The sequence shown here is derived from an EMBL/GenBank/DDBJ whole genome shotgun (WGS) entry which is preliminary data.</text>
</comment>
<protein>
    <submittedName>
        <fullName evidence="2">Replication protein A 70 kDa DNA-binding subunit B</fullName>
    </submittedName>
</protein>
<dbReference type="InterPro" id="IPR012340">
    <property type="entry name" value="NA-bd_OB-fold"/>
</dbReference>
<proteinExistence type="predicted"/>
<dbReference type="Gene3D" id="2.40.50.140">
    <property type="entry name" value="Nucleic acid-binding proteins"/>
    <property type="match status" value="1"/>
</dbReference>
<evidence type="ECO:0000256" key="1">
    <source>
        <dbReference type="SAM" id="Coils"/>
    </source>
</evidence>
<organism evidence="2">
    <name type="scientific">Tanacetum cinerariifolium</name>
    <name type="common">Dalmatian daisy</name>
    <name type="synonym">Chrysanthemum cinerariifolium</name>
    <dbReference type="NCBI Taxonomy" id="118510"/>
    <lineage>
        <taxon>Eukaryota</taxon>
        <taxon>Viridiplantae</taxon>
        <taxon>Streptophyta</taxon>
        <taxon>Embryophyta</taxon>
        <taxon>Tracheophyta</taxon>
        <taxon>Spermatophyta</taxon>
        <taxon>Magnoliopsida</taxon>
        <taxon>eudicotyledons</taxon>
        <taxon>Gunneridae</taxon>
        <taxon>Pentapetalae</taxon>
        <taxon>asterids</taxon>
        <taxon>campanulids</taxon>
        <taxon>Asterales</taxon>
        <taxon>Asteraceae</taxon>
        <taxon>Asteroideae</taxon>
        <taxon>Anthemideae</taxon>
        <taxon>Anthemidinae</taxon>
        <taxon>Tanacetum</taxon>
    </lineage>
</organism>
<dbReference type="EMBL" id="BKCJ010008277">
    <property type="protein sequence ID" value="GEU81429.1"/>
    <property type="molecule type" value="Genomic_DNA"/>
</dbReference>
<dbReference type="SUPFAM" id="SSF50249">
    <property type="entry name" value="Nucleic acid-binding proteins"/>
    <property type="match status" value="1"/>
</dbReference>
<reference evidence="2" key="1">
    <citation type="journal article" date="2019" name="Sci. Rep.">
        <title>Draft genome of Tanacetum cinerariifolium, the natural source of mosquito coil.</title>
        <authorList>
            <person name="Yamashiro T."/>
            <person name="Shiraishi A."/>
            <person name="Satake H."/>
            <person name="Nakayama K."/>
        </authorList>
    </citation>
    <scope>NUCLEOTIDE SEQUENCE</scope>
</reference>
<dbReference type="PANTHER" id="PTHR33538">
    <property type="entry name" value="PROTEIN GAMETE EXPRESSED 1"/>
    <property type="match status" value="1"/>
</dbReference>
<name>A0A6L2N764_TANCI</name>
<dbReference type="InterPro" id="IPR040346">
    <property type="entry name" value="GEX1/Brambleberry"/>
</dbReference>
<keyword evidence="1" id="KW-0175">Coiled coil</keyword>
<feature type="coiled-coil region" evidence="1">
    <location>
        <begin position="206"/>
        <end position="233"/>
    </location>
</feature>
<dbReference type="PANTHER" id="PTHR33538:SF2">
    <property type="entry name" value="PROTEIN GAMETE EXPRESSED 1"/>
    <property type="match status" value="1"/>
</dbReference>
<evidence type="ECO:0000313" key="2">
    <source>
        <dbReference type="EMBL" id="GEU81429.1"/>
    </source>
</evidence>
<sequence length="386" mass="44807">MVGSIRDSYSLFHCILYAKIHKIHREHGWTYLACKRCGRCVKEVDDCQSSSSGKKVIIRVIDDTGSTSLFLFNDMVFKVSEEQCYNLIKQHGPNYDDYLPDELNILEMEVIEMVKAALRQLKVTDEILVVENEKSSIYRLTELIDDLCPSVHNHVKLFAREYNRIVYFTLFFNTAYKANHISSGLLRHSVVYKWFDAFKRHTERLVNELKTIAESIENTLQNIEEQAQHKNVNVVLEHSQSIYEQSLKIADSQLELGNRQINMNERLDEGMTMLNDPMNKLGEKMNNLRNEAVEKEKKDTRGSCGCGKQGVICTLRTERNPGLRFLSAVLSNGLLRARNEQEEDLAENCMFVRKLKYLVISWILLFVVFKEVLESEEHSIVKRIKE</sequence>
<gene>
    <name evidence="2" type="ORF">Tci_053407</name>
</gene>